<sequence>MNVVIVEGHPGPLTPLQDALASVGHDVRVTKSLPDALAAFAKKKPDIAIVAWTPDTPLLSEVTASLRTPEDPTFRAVLAIVDVDSPGARRAAYEAGADDVAMISASPAELCDHVRSSERIVRLERRLRERVVELESALRRLALHASSRGQELAGPTKQPRGGLGFLLTSTWTALEEILLKTCGEFLQHSLEYVVGAADPLPGWPGAKVALADVGNELKLEVTFIASPPAAHAIAATLCGGPEAVDDDVVRDVLLELGNTGMGAVRAAFLGEEFGFAASIPEAIVSKEQDVLLKGAEAKRVLTFRGADGVVIHVIVTLRSQGRVRVVGGLLREGMVVATDILTDNGLLMVRAGTRLTETTALKLSRLFPKREIELAENT</sequence>
<dbReference type="InterPro" id="IPR028976">
    <property type="entry name" value="CheC-like_sf"/>
</dbReference>
<dbReference type="AlphaFoldDB" id="A0A0K1PKJ2"/>
<evidence type="ECO:0000259" key="3">
    <source>
        <dbReference type="PROSITE" id="PS50110"/>
    </source>
</evidence>
<dbReference type="Proteomes" id="UP000064967">
    <property type="component" value="Chromosome"/>
</dbReference>
<dbReference type="GO" id="GO:0000160">
    <property type="term" value="P:phosphorelay signal transduction system"/>
    <property type="evidence" value="ECO:0007669"/>
    <property type="project" value="InterPro"/>
</dbReference>
<dbReference type="EMBL" id="CP012333">
    <property type="protein sequence ID" value="AKU94045.1"/>
    <property type="molecule type" value="Genomic_DNA"/>
</dbReference>
<proteinExistence type="predicted"/>
<dbReference type="SUPFAM" id="SSF52172">
    <property type="entry name" value="CheY-like"/>
    <property type="match status" value="1"/>
</dbReference>
<name>A0A0K1PKJ2_9BACT</name>
<reference evidence="4 5" key="1">
    <citation type="submission" date="2015-08" db="EMBL/GenBank/DDBJ databases">
        <authorList>
            <person name="Babu N.S."/>
            <person name="Beckwith C.J."/>
            <person name="Beseler K.G."/>
            <person name="Brison A."/>
            <person name="Carone J.V."/>
            <person name="Caskin T.P."/>
            <person name="Diamond M."/>
            <person name="Durham M.E."/>
            <person name="Foxe J.M."/>
            <person name="Go M."/>
            <person name="Henderson B.A."/>
            <person name="Jones I.B."/>
            <person name="McGettigan J.A."/>
            <person name="Micheletti S.J."/>
            <person name="Nasrallah M.E."/>
            <person name="Ortiz D."/>
            <person name="Piller C.R."/>
            <person name="Privatt S.R."/>
            <person name="Schneider S.L."/>
            <person name="Sharp S."/>
            <person name="Smith T.C."/>
            <person name="Stanton J.D."/>
            <person name="Ullery H.E."/>
            <person name="Wilson R.J."/>
            <person name="Serrano M.G."/>
            <person name="Buck G."/>
            <person name="Lee V."/>
            <person name="Wang Y."/>
            <person name="Carvalho R."/>
            <person name="Voegtly L."/>
            <person name="Shi R."/>
            <person name="Duckworth R."/>
            <person name="Johnson A."/>
            <person name="Loviza R."/>
            <person name="Walstead R."/>
            <person name="Shah Z."/>
            <person name="Kiflezghi M."/>
            <person name="Wade K."/>
            <person name="Ball S.L."/>
            <person name="Bradley K.W."/>
            <person name="Asai D.J."/>
            <person name="Bowman C.A."/>
            <person name="Russell D.A."/>
            <person name="Pope W.H."/>
            <person name="Jacobs-Sera D."/>
            <person name="Hendrix R.W."/>
            <person name="Hatfull G.F."/>
        </authorList>
    </citation>
    <scope>NUCLEOTIDE SEQUENCE [LARGE SCALE GENOMIC DNA]</scope>
    <source>
        <strain evidence="4 5">DSM 27648</strain>
    </source>
</reference>
<evidence type="ECO:0000313" key="4">
    <source>
        <dbReference type="EMBL" id="AKU94045.1"/>
    </source>
</evidence>
<evidence type="ECO:0000313" key="5">
    <source>
        <dbReference type="Proteomes" id="UP000064967"/>
    </source>
</evidence>
<organism evidence="4 5">
    <name type="scientific">Labilithrix luteola</name>
    <dbReference type="NCBI Taxonomy" id="1391654"/>
    <lineage>
        <taxon>Bacteria</taxon>
        <taxon>Pseudomonadati</taxon>
        <taxon>Myxococcota</taxon>
        <taxon>Polyangia</taxon>
        <taxon>Polyangiales</taxon>
        <taxon>Labilitrichaceae</taxon>
        <taxon>Labilithrix</taxon>
    </lineage>
</organism>
<accession>A0A0K1PKJ2</accession>
<dbReference type="GO" id="GO:0006935">
    <property type="term" value="P:chemotaxis"/>
    <property type="evidence" value="ECO:0007669"/>
    <property type="project" value="UniProtKB-KW"/>
</dbReference>
<evidence type="ECO:0000256" key="2">
    <source>
        <dbReference type="PROSITE-ProRule" id="PRU00169"/>
    </source>
</evidence>
<keyword evidence="5" id="KW-1185">Reference proteome</keyword>
<dbReference type="STRING" id="1391654.AKJ09_00709"/>
<dbReference type="KEGG" id="llu:AKJ09_00709"/>
<dbReference type="RefSeq" id="WP_146645706.1">
    <property type="nucleotide sequence ID" value="NZ_CP012333.1"/>
</dbReference>
<comment type="caution">
    <text evidence="2">Lacks conserved residue(s) required for the propagation of feature annotation.</text>
</comment>
<evidence type="ECO:0000256" key="1">
    <source>
        <dbReference type="ARBA" id="ARBA00022500"/>
    </source>
</evidence>
<dbReference type="SUPFAM" id="SSF103039">
    <property type="entry name" value="CheC-like"/>
    <property type="match status" value="1"/>
</dbReference>
<dbReference type="InterPro" id="IPR001789">
    <property type="entry name" value="Sig_transdc_resp-reg_receiver"/>
</dbReference>
<keyword evidence="1" id="KW-0145">Chemotaxis</keyword>
<protein>
    <recommendedName>
        <fullName evidence="3">Response regulatory domain-containing protein</fullName>
    </recommendedName>
</protein>
<dbReference type="InterPro" id="IPR011006">
    <property type="entry name" value="CheY-like_superfamily"/>
</dbReference>
<dbReference type="PROSITE" id="PS50110">
    <property type="entry name" value="RESPONSE_REGULATORY"/>
    <property type="match status" value="1"/>
</dbReference>
<gene>
    <name evidence="4" type="ORF">AKJ09_00709</name>
</gene>
<feature type="domain" description="Response regulatory" evidence="3">
    <location>
        <begin position="2"/>
        <end position="118"/>
    </location>
</feature>
<dbReference type="Gene3D" id="3.40.50.2300">
    <property type="match status" value="1"/>
</dbReference>
<dbReference type="Gene3D" id="3.40.1550.10">
    <property type="entry name" value="CheC-like"/>
    <property type="match status" value="1"/>
</dbReference>